<sequence length="196" mass="22236">MLAHAGRGKFSCWRSPVSMRLVMAQRCRSRSLVHSFSFSLYLFTLSPVLVVTDDTVKPHGRVIALCIVVVDHQIHIYKQGKGPVAVFKPAMGGWAARSRTSLRVLGYFLLGTIKIFSRKVEHVPEDCNEVVKATLVNFYETLRFELKDEVGITIATCGWIGSEMTRGKFMLEEDAEMQWKEEREVHVIATRGKKSF</sequence>
<feature type="domain" description="Rad21/Rec8-like protein N-terminal" evidence="1">
    <location>
        <begin position="99"/>
        <end position="136"/>
    </location>
</feature>
<protein>
    <submittedName>
        <fullName evidence="2">11-beta-hydroxysteroid dehydrogenase-like 5</fullName>
    </submittedName>
</protein>
<proteinExistence type="predicted"/>
<evidence type="ECO:0000313" key="2">
    <source>
        <dbReference type="EMBL" id="RZB42799.1"/>
    </source>
</evidence>
<name>A0A445F1V8_GLYSO</name>
<dbReference type="EMBL" id="QZWG01000020">
    <property type="protein sequence ID" value="RZB42799.1"/>
    <property type="molecule type" value="Genomic_DNA"/>
</dbReference>
<evidence type="ECO:0000259" key="1">
    <source>
        <dbReference type="Pfam" id="PF04825"/>
    </source>
</evidence>
<keyword evidence="3" id="KW-1185">Reference proteome</keyword>
<organism evidence="2 3">
    <name type="scientific">Glycine soja</name>
    <name type="common">Wild soybean</name>
    <dbReference type="NCBI Taxonomy" id="3848"/>
    <lineage>
        <taxon>Eukaryota</taxon>
        <taxon>Viridiplantae</taxon>
        <taxon>Streptophyta</taxon>
        <taxon>Embryophyta</taxon>
        <taxon>Tracheophyta</taxon>
        <taxon>Spermatophyta</taxon>
        <taxon>Magnoliopsida</taxon>
        <taxon>eudicotyledons</taxon>
        <taxon>Gunneridae</taxon>
        <taxon>Pentapetalae</taxon>
        <taxon>rosids</taxon>
        <taxon>fabids</taxon>
        <taxon>Fabales</taxon>
        <taxon>Fabaceae</taxon>
        <taxon>Papilionoideae</taxon>
        <taxon>50 kb inversion clade</taxon>
        <taxon>NPAAA clade</taxon>
        <taxon>indigoferoid/millettioid clade</taxon>
        <taxon>Phaseoleae</taxon>
        <taxon>Glycine</taxon>
        <taxon>Glycine subgen. Soja</taxon>
    </lineage>
</organism>
<dbReference type="Pfam" id="PF04825">
    <property type="entry name" value="Rad21_Rec8_N"/>
    <property type="match status" value="1"/>
</dbReference>
<evidence type="ECO:0000313" key="3">
    <source>
        <dbReference type="Proteomes" id="UP000289340"/>
    </source>
</evidence>
<dbReference type="AlphaFoldDB" id="A0A445F1V8"/>
<dbReference type="InterPro" id="IPR006910">
    <property type="entry name" value="Rad21_Rec8_N"/>
</dbReference>
<gene>
    <name evidence="2" type="ORF">D0Y65_053401</name>
</gene>
<dbReference type="Proteomes" id="UP000289340">
    <property type="component" value="Chromosome 20"/>
</dbReference>
<reference evidence="2 3" key="1">
    <citation type="submission" date="2018-09" db="EMBL/GenBank/DDBJ databases">
        <title>A high-quality reference genome of wild soybean provides a powerful tool to mine soybean genomes.</title>
        <authorList>
            <person name="Xie M."/>
            <person name="Chung C.Y.L."/>
            <person name="Li M.-W."/>
            <person name="Wong F.-L."/>
            <person name="Chan T.-F."/>
            <person name="Lam H.-M."/>
        </authorList>
    </citation>
    <scope>NUCLEOTIDE SEQUENCE [LARGE SCALE GENOMIC DNA]</scope>
    <source>
        <strain evidence="3">cv. W05</strain>
        <tissue evidence="2">Hypocotyl of etiolated seedlings</tissue>
    </source>
</reference>
<accession>A0A445F1V8</accession>
<comment type="caution">
    <text evidence="2">The sequence shown here is derived from an EMBL/GenBank/DDBJ whole genome shotgun (WGS) entry which is preliminary data.</text>
</comment>